<dbReference type="Pfam" id="PF13561">
    <property type="entry name" value="adh_short_C2"/>
    <property type="match status" value="1"/>
</dbReference>
<dbReference type="PRINTS" id="PR00081">
    <property type="entry name" value="GDHRDH"/>
</dbReference>
<dbReference type="OrthoDB" id="154414at2"/>
<evidence type="ECO:0000256" key="2">
    <source>
        <dbReference type="ARBA" id="ARBA00023002"/>
    </source>
</evidence>
<dbReference type="PRINTS" id="PR00080">
    <property type="entry name" value="SDRFAMILY"/>
</dbReference>
<sequence>MFHVKHNEGNAGVFQGKNVVVTGAGRGIGRVLATGFAEQGARVLVHYAHAQSRAEEVVSQIKASGGDALTMQADLRKPAEVARLVKAAYEVLGPIDVWINNSGASANTSETRGMDEIEIFERIVQVDILGTWRCCREVEPYMRDGSCILTTGWDRAVDGAPGLPNQFYAISKGAIMSLTRCLASEYAPRVRVNCIAPGRIENDWSRGLPEKARQKATQEIPMRRWGEPEDILGTALFLASPAASFITGQTLLVNGGEIMR</sequence>
<keyword evidence="4" id="KW-1185">Reference proteome</keyword>
<organism evidence="3 4">
    <name type="scientific">Ktedonosporobacter rubrisoli</name>
    <dbReference type="NCBI Taxonomy" id="2509675"/>
    <lineage>
        <taxon>Bacteria</taxon>
        <taxon>Bacillati</taxon>
        <taxon>Chloroflexota</taxon>
        <taxon>Ktedonobacteria</taxon>
        <taxon>Ktedonobacterales</taxon>
        <taxon>Ktedonosporobacteraceae</taxon>
        <taxon>Ktedonosporobacter</taxon>
    </lineage>
</organism>
<dbReference type="GO" id="GO:0016614">
    <property type="term" value="F:oxidoreductase activity, acting on CH-OH group of donors"/>
    <property type="evidence" value="ECO:0007669"/>
    <property type="project" value="UniProtKB-ARBA"/>
</dbReference>
<name>A0A4V0YZN7_KTERU</name>
<dbReference type="EMBL" id="CP035758">
    <property type="protein sequence ID" value="QBD80361.1"/>
    <property type="molecule type" value="Genomic_DNA"/>
</dbReference>
<protein>
    <submittedName>
        <fullName evidence="3">SDR family oxidoreductase</fullName>
    </submittedName>
</protein>
<dbReference type="InterPro" id="IPR036291">
    <property type="entry name" value="NAD(P)-bd_dom_sf"/>
</dbReference>
<accession>A0A4V0YZN7</accession>
<reference evidence="3 4" key="1">
    <citation type="submission" date="2019-01" db="EMBL/GenBank/DDBJ databases">
        <title>Ktedonosporobacter rubrisoli SCAWS-G2.</title>
        <authorList>
            <person name="Huang Y."/>
            <person name="Yan B."/>
        </authorList>
    </citation>
    <scope>NUCLEOTIDE SEQUENCE [LARGE SCALE GENOMIC DNA]</scope>
    <source>
        <strain evidence="3 4">SCAWS-G2</strain>
    </source>
</reference>
<dbReference type="AlphaFoldDB" id="A0A4V0YZN7"/>
<evidence type="ECO:0000313" key="4">
    <source>
        <dbReference type="Proteomes" id="UP000290365"/>
    </source>
</evidence>
<evidence type="ECO:0000313" key="3">
    <source>
        <dbReference type="EMBL" id="QBD80361.1"/>
    </source>
</evidence>
<comment type="similarity">
    <text evidence="1">Belongs to the short-chain dehydrogenases/reductases (SDR) family.</text>
</comment>
<gene>
    <name evidence="3" type="ORF">EPA93_32075</name>
</gene>
<dbReference type="Gene3D" id="3.40.50.720">
    <property type="entry name" value="NAD(P)-binding Rossmann-like Domain"/>
    <property type="match status" value="1"/>
</dbReference>
<keyword evidence="2" id="KW-0560">Oxidoreductase</keyword>
<dbReference type="SUPFAM" id="SSF51735">
    <property type="entry name" value="NAD(P)-binding Rossmann-fold domains"/>
    <property type="match status" value="1"/>
</dbReference>
<dbReference type="PANTHER" id="PTHR48107">
    <property type="entry name" value="NADPH-DEPENDENT ALDEHYDE REDUCTASE-LIKE PROTEIN, CHLOROPLASTIC-RELATED"/>
    <property type="match status" value="1"/>
</dbReference>
<proteinExistence type="inferred from homology"/>
<dbReference type="KEGG" id="kbs:EPA93_32075"/>
<dbReference type="CDD" id="cd05233">
    <property type="entry name" value="SDR_c"/>
    <property type="match status" value="1"/>
</dbReference>
<dbReference type="FunFam" id="3.40.50.720:FF:000084">
    <property type="entry name" value="Short-chain dehydrogenase reductase"/>
    <property type="match status" value="1"/>
</dbReference>
<dbReference type="InterPro" id="IPR002347">
    <property type="entry name" value="SDR_fam"/>
</dbReference>
<dbReference type="Proteomes" id="UP000290365">
    <property type="component" value="Chromosome"/>
</dbReference>
<evidence type="ECO:0000256" key="1">
    <source>
        <dbReference type="ARBA" id="ARBA00006484"/>
    </source>
</evidence>